<proteinExistence type="predicted"/>
<sequence length="83" mass="9485">MVHPQEIYQERRGTAVPTETLWHSLNAEQKMAFYRLQGYGYRLLFIRKMFSGSLAIIAQNQQLATISSDGEVDLQPSITVRPS</sequence>
<evidence type="ECO:0000313" key="1">
    <source>
        <dbReference type="EMBL" id="KFZ36094.1"/>
    </source>
</evidence>
<reference evidence="1 2" key="1">
    <citation type="submission" date="2014-06" db="EMBL/GenBank/DDBJ databases">
        <title>Shewanella sp. YQH10.</title>
        <authorList>
            <person name="Liu Y."/>
            <person name="Zeng R."/>
        </authorList>
    </citation>
    <scope>NUCLEOTIDE SEQUENCE [LARGE SCALE GENOMIC DNA]</scope>
    <source>
        <strain evidence="1 2">YQH10</strain>
    </source>
</reference>
<gene>
    <name evidence="1" type="ORF">HR45_18180</name>
</gene>
<accession>A0A094JDG4</accession>
<keyword evidence="2" id="KW-1185">Reference proteome</keyword>
<dbReference type="EMBL" id="JPEO01000024">
    <property type="protein sequence ID" value="KFZ36094.1"/>
    <property type="molecule type" value="Genomic_DNA"/>
</dbReference>
<comment type="caution">
    <text evidence="1">The sequence shown here is derived from an EMBL/GenBank/DDBJ whole genome shotgun (WGS) entry which is preliminary data.</text>
</comment>
<dbReference type="OrthoDB" id="5771089at2"/>
<protein>
    <submittedName>
        <fullName evidence="1">Uncharacterized protein</fullName>
    </submittedName>
</protein>
<dbReference type="eggNOG" id="ENOG5033CWW">
    <property type="taxonomic scope" value="Bacteria"/>
</dbReference>
<dbReference type="Proteomes" id="UP000029264">
    <property type="component" value="Unassembled WGS sequence"/>
</dbReference>
<dbReference type="AlphaFoldDB" id="A0A094JDG4"/>
<name>A0A094JDG4_9GAMM</name>
<evidence type="ECO:0000313" key="2">
    <source>
        <dbReference type="Proteomes" id="UP000029264"/>
    </source>
</evidence>
<organism evidence="1 2">
    <name type="scientific">Shewanella mangrovi</name>
    <dbReference type="NCBI Taxonomy" id="1515746"/>
    <lineage>
        <taxon>Bacteria</taxon>
        <taxon>Pseudomonadati</taxon>
        <taxon>Pseudomonadota</taxon>
        <taxon>Gammaproteobacteria</taxon>
        <taxon>Alteromonadales</taxon>
        <taxon>Shewanellaceae</taxon>
        <taxon>Shewanella</taxon>
    </lineage>
</organism>